<gene>
    <name evidence="2" type="ORF">CK203_089775</name>
</gene>
<protein>
    <submittedName>
        <fullName evidence="2">Uncharacterized protein</fullName>
    </submittedName>
</protein>
<evidence type="ECO:0000313" key="3">
    <source>
        <dbReference type="Proteomes" id="UP000288805"/>
    </source>
</evidence>
<dbReference type="Proteomes" id="UP000288805">
    <property type="component" value="Unassembled WGS sequence"/>
</dbReference>
<evidence type="ECO:0000313" key="2">
    <source>
        <dbReference type="EMBL" id="RVW11791.1"/>
    </source>
</evidence>
<dbReference type="EMBL" id="QGNW01002732">
    <property type="protein sequence ID" value="RVW11791.1"/>
    <property type="molecule type" value="Genomic_DNA"/>
</dbReference>
<dbReference type="AlphaFoldDB" id="A0A438BLG0"/>
<feature type="compositionally biased region" description="Basic and acidic residues" evidence="1">
    <location>
        <begin position="130"/>
        <end position="143"/>
    </location>
</feature>
<evidence type="ECO:0000256" key="1">
    <source>
        <dbReference type="SAM" id="MobiDB-lite"/>
    </source>
</evidence>
<name>A0A438BLG0_VITVI</name>
<comment type="caution">
    <text evidence="2">The sequence shown here is derived from an EMBL/GenBank/DDBJ whole genome shotgun (WGS) entry which is preliminary data.</text>
</comment>
<sequence>MPNFPHCETLAVRNPASSLRKNPLLRKGTVPRGAKPEHPIVCLLRLSKPLPFPAVFADIAMARTRGAKSSSPSTCLRIPRGAPIQDSTSEPPRPRPVPLAVKNASTSPPARCYNTRRSLTIAGASSSGPPKEESKDLRANRSD</sequence>
<reference evidence="2 3" key="1">
    <citation type="journal article" date="2018" name="PLoS Genet.">
        <title>Population sequencing reveals clonal diversity and ancestral inbreeding in the grapevine cultivar Chardonnay.</title>
        <authorList>
            <person name="Roach M.J."/>
            <person name="Johnson D.L."/>
            <person name="Bohlmann J."/>
            <person name="van Vuuren H.J."/>
            <person name="Jones S.J."/>
            <person name="Pretorius I.S."/>
            <person name="Schmidt S.A."/>
            <person name="Borneman A.R."/>
        </authorList>
    </citation>
    <scope>NUCLEOTIDE SEQUENCE [LARGE SCALE GENOMIC DNA]</scope>
    <source>
        <strain evidence="3">cv. Chardonnay</strain>
        <tissue evidence="2">Leaf</tissue>
    </source>
</reference>
<feature type="region of interest" description="Disordered" evidence="1">
    <location>
        <begin position="66"/>
        <end position="143"/>
    </location>
</feature>
<proteinExistence type="predicted"/>
<feature type="compositionally biased region" description="Polar residues" evidence="1">
    <location>
        <begin position="115"/>
        <end position="128"/>
    </location>
</feature>
<accession>A0A438BLG0</accession>
<organism evidence="2 3">
    <name type="scientific">Vitis vinifera</name>
    <name type="common">Grape</name>
    <dbReference type="NCBI Taxonomy" id="29760"/>
    <lineage>
        <taxon>Eukaryota</taxon>
        <taxon>Viridiplantae</taxon>
        <taxon>Streptophyta</taxon>
        <taxon>Embryophyta</taxon>
        <taxon>Tracheophyta</taxon>
        <taxon>Spermatophyta</taxon>
        <taxon>Magnoliopsida</taxon>
        <taxon>eudicotyledons</taxon>
        <taxon>Gunneridae</taxon>
        <taxon>Pentapetalae</taxon>
        <taxon>rosids</taxon>
        <taxon>Vitales</taxon>
        <taxon>Vitaceae</taxon>
        <taxon>Viteae</taxon>
        <taxon>Vitis</taxon>
    </lineage>
</organism>